<sequence>MIEHSLQEMLDAVERNPYSNSEDKARHRNSVMHYIILCFVNRMNLIK</sequence>
<reference evidence="1 2" key="1">
    <citation type="submission" date="2018-06" db="EMBL/GenBank/DDBJ databases">
        <authorList>
            <consortium name="Pathogen Informatics"/>
            <person name="Doyle S."/>
        </authorList>
    </citation>
    <scope>NUCLEOTIDE SEQUENCE [LARGE SCALE GENOMIC DNA]</scope>
    <source>
        <strain evidence="1 2">NCTC8580</strain>
    </source>
</reference>
<protein>
    <submittedName>
        <fullName evidence="1">Uncharacterized protein</fullName>
    </submittedName>
</protein>
<proteinExistence type="predicted"/>
<gene>
    <name evidence="1" type="ORF">NCTC8580_03044</name>
</gene>
<dbReference type="EMBL" id="UHJC01000001">
    <property type="protein sequence ID" value="SUP84457.1"/>
    <property type="molecule type" value="Genomic_DNA"/>
</dbReference>
<accession>A0A380QAI9</accession>
<evidence type="ECO:0000313" key="1">
    <source>
        <dbReference type="EMBL" id="SUP84457.1"/>
    </source>
</evidence>
<evidence type="ECO:0000313" key="2">
    <source>
        <dbReference type="Proteomes" id="UP000255087"/>
    </source>
</evidence>
<dbReference type="Proteomes" id="UP000255087">
    <property type="component" value="Unassembled WGS sequence"/>
</dbReference>
<dbReference type="AlphaFoldDB" id="A0A380QAI9"/>
<organism evidence="1 2">
    <name type="scientific">Yersinia pseudotuberculosis</name>
    <dbReference type="NCBI Taxonomy" id="633"/>
    <lineage>
        <taxon>Bacteria</taxon>
        <taxon>Pseudomonadati</taxon>
        <taxon>Pseudomonadota</taxon>
        <taxon>Gammaproteobacteria</taxon>
        <taxon>Enterobacterales</taxon>
        <taxon>Yersiniaceae</taxon>
        <taxon>Yersinia</taxon>
    </lineage>
</organism>
<name>A0A380QAI9_YERPU</name>